<name>A0A1X3JI27_ECOLX</name>
<dbReference type="Proteomes" id="UP000193045">
    <property type="component" value="Unassembled WGS sequence"/>
</dbReference>
<comment type="caution">
    <text evidence="1">The sequence shown here is derived from an EMBL/GenBank/DDBJ whole genome shotgun (WGS) entry which is preliminary data.</text>
</comment>
<dbReference type="AlphaFoldDB" id="A0A1X3JI27"/>
<reference evidence="1 2" key="1">
    <citation type="submission" date="2010-04" db="EMBL/GenBank/DDBJ databases">
        <title>The Genome Sequence of Escherichia coli H386.</title>
        <authorList>
            <consortium name="The Broad Institute Genome Sequencing Platform"/>
            <consortium name="The Broad Institute Genome Sequencing Center for Infectious Disease"/>
            <person name="Feldgarden M."/>
            <person name="Gordon D.M."/>
            <person name="Johnson J.R."/>
            <person name="Johnston B.D."/>
            <person name="Young S."/>
            <person name="Zeng Q."/>
            <person name="Koehrsen M."/>
            <person name="Alvarado L."/>
            <person name="Berlin A.M."/>
            <person name="Borenstein D."/>
            <person name="Chapman S.B."/>
            <person name="Chen Z."/>
            <person name="Engels R."/>
            <person name="Freedman E."/>
            <person name="Gellesch M."/>
            <person name="Goldberg J."/>
            <person name="Griggs A."/>
            <person name="Gujja S."/>
            <person name="Heilman E.R."/>
            <person name="Heiman D.I."/>
            <person name="Hepburn T.A."/>
            <person name="Howarth C."/>
            <person name="Jen D."/>
            <person name="Larson L."/>
            <person name="Mehta T."/>
            <person name="Park D."/>
            <person name="Pearson M."/>
            <person name="Richards J."/>
            <person name="Roberts A."/>
            <person name="Saif S."/>
            <person name="Shea T.D."/>
            <person name="Shenoy N."/>
            <person name="Sisk P."/>
            <person name="Stolte C."/>
            <person name="Sykes S.N."/>
            <person name="Walk T."/>
            <person name="White J."/>
            <person name="Yandava C."/>
            <person name="Haas B."/>
            <person name="Henn M.R."/>
            <person name="Nusbaum C."/>
            <person name="Birren B."/>
        </authorList>
    </citation>
    <scope>NUCLEOTIDE SEQUENCE [LARGE SCALE GENOMIC DNA]</scope>
    <source>
        <strain evidence="1 2">H386</strain>
    </source>
</reference>
<sequence>MAEKTGNALTCVPAPGGTGGFWHVGCLPLKYPTLPESGDFRPRPAAYFRAS</sequence>
<accession>A0A1X3JI27</accession>
<proteinExistence type="predicted"/>
<organism evidence="1 2">
    <name type="scientific">Escherichia coli H386</name>
    <dbReference type="NCBI Taxonomy" id="656397"/>
    <lineage>
        <taxon>Bacteria</taxon>
        <taxon>Pseudomonadati</taxon>
        <taxon>Pseudomonadota</taxon>
        <taxon>Gammaproteobacteria</taxon>
        <taxon>Enterobacterales</taxon>
        <taxon>Enterobacteriaceae</taxon>
        <taxon>Escherichia</taxon>
    </lineage>
</organism>
<protein>
    <submittedName>
        <fullName evidence="1">Uncharacterized protein</fullName>
    </submittedName>
</protein>
<evidence type="ECO:0000313" key="2">
    <source>
        <dbReference type="Proteomes" id="UP000193045"/>
    </source>
</evidence>
<gene>
    <name evidence="1" type="ORF">ECVG_04980</name>
</gene>
<evidence type="ECO:0000313" key="1">
    <source>
        <dbReference type="EMBL" id="OSL13227.1"/>
    </source>
</evidence>
<dbReference type="EMBL" id="ADJB01000040">
    <property type="protein sequence ID" value="OSL13227.1"/>
    <property type="molecule type" value="Genomic_DNA"/>
</dbReference>